<dbReference type="InterPro" id="IPR018993">
    <property type="entry name" value="FOP_dimerisation-dom_N"/>
</dbReference>
<reference evidence="5" key="1">
    <citation type="submission" date="2021-12" db="EMBL/GenBank/DDBJ databases">
        <authorList>
            <person name="King R."/>
        </authorList>
    </citation>
    <scope>NUCLEOTIDE SEQUENCE</scope>
</reference>
<feature type="compositionally biased region" description="Basic and acidic residues" evidence="3">
    <location>
        <begin position="364"/>
        <end position="379"/>
    </location>
</feature>
<dbReference type="AlphaFoldDB" id="A0A9P0AQD9"/>
<keyword evidence="6" id="KW-1185">Reference proteome</keyword>
<feature type="compositionally biased region" description="Basic and acidic residues" evidence="3">
    <location>
        <begin position="171"/>
        <end position="180"/>
    </location>
</feature>
<feature type="compositionally biased region" description="Polar residues" evidence="3">
    <location>
        <begin position="138"/>
        <end position="157"/>
    </location>
</feature>
<protein>
    <recommendedName>
        <fullName evidence="4">FGFR1 oncogene partner (FOP) N-terminal dimerisation domain-containing protein</fullName>
    </recommendedName>
</protein>
<dbReference type="Proteomes" id="UP001154078">
    <property type="component" value="Chromosome 1"/>
</dbReference>
<feature type="domain" description="FGFR1 oncogene partner (FOP) N-terminal dimerisation" evidence="4">
    <location>
        <begin position="47"/>
        <end position="125"/>
    </location>
</feature>
<dbReference type="GO" id="GO:0005813">
    <property type="term" value="C:centrosome"/>
    <property type="evidence" value="ECO:0007669"/>
    <property type="project" value="TreeGrafter"/>
</dbReference>
<evidence type="ECO:0000256" key="3">
    <source>
        <dbReference type="SAM" id="MobiDB-lite"/>
    </source>
</evidence>
<evidence type="ECO:0000313" key="5">
    <source>
        <dbReference type="EMBL" id="CAH0546103.1"/>
    </source>
</evidence>
<evidence type="ECO:0000256" key="2">
    <source>
        <dbReference type="ARBA" id="ARBA00023212"/>
    </source>
</evidence>
<evidence type="ECO:0000313" key="6">
    <source>
        <dbReference type="Proteomes" id="UP001154078"/>
    </source>
</evidence>
<feature type="compositionally biased region" description="Polar residues" evidence="3">
    <location>
        <begin position="384"/>
        <end position="404"/>
    </location>
</feature>
<keyword evidence="1" id="KW-0963">Cytoplasm</keyword>
<gene>
    <name evidence="5" type="ORF">MELIAE_LOCUS347</name>
</gene>
<keyword evidence="2" id="KW-0206">Cytoskeleton</keyword>
<evidence type="ECO:0000259" key="4">
    <source>
        <dbReference type="Pfam" id="PF09398"/>
    </source>
</evidence>
<feature type="compositionally biased region" description="Polar residues" evidence="3">
    <location>
        <begin position="248"/>
        <end position="270"/>
    </location>
</feature>
<dbReference type="PANTHER" id="PTHR15431">
    <property type="entry name" value="FGFR1 ONCOGENE PARTNER/LISH DOMAIN-CONTAINING PROTEIN"/>
    <property type="match status" value="1"/>
</dbReference>
<feature type="region of interest" description="Disordered" evidence="3">
    <location>
        <begin position="364"/>
        <end position="404"/>
    </location>
</feature>
<dbReference type="Pfam" id="PF09398">
    <property type="entry name" value="FOP_dimer"/>
    <property type="match status" value="1"/>
</dbReference>
<dbReference type="Gene3D" id="1.20.960.40">
    <property type="match status" value="1"/>
</dbReference>
<accession>A0A9P0AQD9</accession>
<feature type="region of interest" description="Disordered" evidence="3">
    <location>
        <begin position="138"/>
        <end position="182"/>
    </location>
</feature>
<feature type="region of interest" description="Disordered" evidence="3">
    <location>
        <begin position="248"/>
        <end position="307"/>
    </location>
</feature>
<evidence type="ECO:0000256" key="1">
    <source>
        <dbReference type="ARBA" id="ARBA00022490"/>
    </source>
</evidence>
<organism evidence="5 6">
    <name type="scientific">Brassicogethes aeneus</name>
    <name type="common">Rape pollen beetle</name>
    <name type="synonym">Meligethes aeneus</name>
    <dbReference type="NCBI Taxonomy" id="1431903"/>
    <lineage>
        <taxon>Eukaryota</taxon>
        <taxon>Metazoa</taxon>
        <taxon>Ecdysozoa</taxon>
        <taxon>Arthropoda</taxon>
        <taxon>Hexapoda</taxon>
        <taxon>Insecta</taxon>
        <taxon>Pterygota</taxon>
        <taxon>Neoptera</taxon>
        <taxon>Endopterygota</taxon>
        <taxon>Coleoptera</taxon>
        <taxon>Polyphaga</taxon>
        <taxon>Cucujiformia</taxon>
        <taxon>Nitidulidae</taxon>
        <taxon>Meligethinae</taxon>
        <taxon>Brassicogethes</taxon>
    </lineage>
</organism>
<dbReference type="GO" id="GO:0034453">
    <property type="term" value="P:microtubule anchoring"/>
    <property type="evidence" value="ECO:0007669"/>
    <property type="project" value="InterPro"/>
</dbReference>
<dbReference type="OrthoDB" id="2160638at2759"/>
<sequence>MSVGEDIELRDLLAQTLEENGCIAKIKAQLRASIFLALDEDIKLSSKEPMLNTKVKNYLESSEGQVMFCIVKEFLDFFNLFYTLSVYEPESYLGTAYKYNGRQKVLKDLGLDEKSTLPILLQLVKIAQAKSRSIEINLNLNGNGHNKSELETSSNIKTESSTSLPLEEENSYSRENETKHKVNSTLNASETRFNQSKEENKTFEIRSPSVALKNAQPEEIKEITEKQSSLITENDDTFEDTSSIAEDSIKTGSKGESNITNGNSENNEISQPILKEIKMPPQKSKGGLSSLTDLPPLPMSKSRVAGDILPTPYSKELKEKSNLRELDKLFDMQTEYEEDFMCGGDLSLTEQNLKSAALKINLNEEKSKSKSLRSSKEDGEVNSDPGNSTSKSISENLEFNTMSD</sequence>
<dbReference type="EMBL" id="OV121132">
    <property type="protein sequence ID" value="CAH0546103.1"/>
    <property type="molecule type" value="Genomic_DNA"/>
</dbReference>
<name>A0A9P0AQD9_BRAAE</name>
<dbReference type="PANTHER" id="PTHR15431:SF9">
    <property type="entry name" value="CENTROSOMAL PROTEIN 43"/>
    <property type="match status" value="1"/>
</dbReference>
<proteinExistence type="predicted"/>